<proteinExistence type="predicted"/>
<protein>
    <submittedName>
        <fullName evidence="2">Uncharacterized protein</fullName>
    </submittedName>
</protein>
<evidence type="ECO:0000256" key="1">
    <source>
        <dbReference type="SAM" id="MobiDB-lite"/>
    </source>
</evidence>
<evidence type="ECO:0000313" key="2">
    <source>
        <dbReference type="EMBL" id="CAK0885106.1"/>
    </source>
</evidence>
<feature type="region of interest" description="Disordered" evidence="1">
    <location>
        <begin position="409"/>
        <end position="442"/>
    </location>
</feature>
<accession>A0ABN9WI49</accession>
<name>A0ABN9WI49_9DINO</name>
<dbReference type="EMBL" id="CAUYUJ010018626">
    <property type="protein sequence ID" value="CAK0885106.1"/>
    <property type="molecule type" value="Genomic_DNA"/>
</dbReference>
<feature type="compositionally biased region" description="Polar residues" evidence="1">
    <location>
        <begin position="409"/>
        <end position="425"/>
    </location>
</feature>
<reference evidence="2" key="1">
    <citation type="submission" date="2023-10" db="EMBL/GenBank/DDBJ databases">
        <authorList>
            <person name="Chen Y."/>
            <person name="Shah S."/>
            <person name="Dougan E. K."/>
            <person name="Thang M."/>
            <person name="Chan C."/>
        </authorList>
    </citation>
    <scope>NUCLEOTIDE SEQUENCE [LARGE SCALE GENOMIC DNA]</scope>
</reference>
<evidence type="ECO:0000313" key="3">
    <source>
        <dbReference type="Proteomes" id="UP001189429"/>
    </source>
</evidence>
<feature type="compositionally biased region" description="Low complexity" evidence="1">
    <location>
        <begin position="426"/>
        <end position="442"/>
    </location>
</feature>
<gene>
    <name evidence="2" type="ORF">PCOR1329_LOCUS66813</name>
</gene>
<comment type="caution">
    <text evidence="2">The sequence shown here is derived from an EMBL/GenBank/DDBJ whole genome shotgun (WGS) entry which is preliminary data.</text>
</comment>
<keyword evidence="3" id="KW-1185">Reference proteome</keyword>
<dbReference type="Proteomes" id="UP001189429">
    <property type="component" value="Unassembled WGS sequence"/>
</dbReference>
<sequence>MFDASEAGSSKESLAKNLSSCLKIAETEAKKSGHRAALINLSKEQVTILSRDIWQLRQDVFQLQEEVGLTNAQDRLRDRLGFLEKHTDDSLCKHAKAIDELSRSNDGLRNAIEARFSSIEHASHARHATVVERSYDMGNTLAELSEKCCKISADLQRQHAELGGSTESRLCTIQERLDLFGAEVCQLPNRHACVREDVHRTASANVERMEGMFADFSERYCAMLAGMECRLAELSSSSASMPDRVARVEQQQRDCTDRFAKDLQIFKRSRDQLESRVAEIGRESLGWQASVAGRVDTLERTVRDTAAWQAKELADLRAPGGRRARAPRRRGGPAHRLRGAARLESGCRSARRAAEARGVHGGAPRGLREATAQGAGQFARPRRPDLVGFCFLLLKSALVDSLTTALVDTPTRSECSPSLRAASQKTSPGGQSSPLSSTGLSKSRWGCKELRSDLESEASELCQLASPTRVRSRVCELGSPTGQAHVLAELASPTSSSWAKHG</sequence>
<organism evidence="2 3">
    <name type="scientific">Prorocentrum cordatum</name>
    <dbReference type="NCBI Taxonomy" id="2364126"/>
    <lineage>
        <taxon>Eukaryota</taxon>
        <taxon>Sar</taxon>
        <taxon>Alveolata</taxon>
        <taxon>Dinophyceae</taxon>
        <taxon>Prorocentrales</taxon>
        <taxon>Prorocentraceae</taxon>
        <taxon>Prorocentrum</taxon>
    </lineage>
</organism>